<evidence type="ECO:0000313" key="1">
    <source>
        <dbReference type="EMBL" id="CAB9504907.1"/>
    </source>
</evidence>
<gene>
    <name evidence="1" type="ORF">SEMRO_213_G088360.1</name>
</gene>
<name>A0A9N8DLM5_9STRA</name>
<organism evidence="1 2">
    <name type="scientific">Seminavis robusta</name>
    <dbReference type="NCBI Taxonomy" id="568900"/>
    <lineage>
        <taxon>Eukaryota</taxon>
        <taxon>Sar</taxon>
        <taxon>Stramenopiles</taxon>
        <taxon>Ochrophyta</taxon>
        <taxon>Bacillariophyta</taxon>
        <taxon>Bacillariophyceae</taxon>
        <taxon>Bacillariophycidae</taxon>
        <taxon>Naviculales</taxon>
        <taxon>Naviculaceae</taxon>
        <taxon>Seminavis</taxon>
    </lineage>
</organism>
<comment type="caution">
    <text evidence="1">The sequence shown here is derived from an EMBL/GenBank/DDBJ whole genome shotgun (WGS) entry which is preliminary data.</text>
</comment>
<reference evidence="1" key="1">
    <citation type="submission" date="2020-06" db="EMBL/GenBank/DDBJ databases">
        <authorList>
            <consortium name="Plant Systems Biology data submission"/>
        </authorList>
    </citation>
    <scope>NUCLEOTIDE SEQUENCE</scope>
    <source>
        <strain evidence="1">D6</strain>
    </source>
</reference>
<accession>A0A9N8DLM5</accession>
<dbReference type="EMBL" id="CAICTM010000212">
    <property type="protein sequence ID" value="CAB9504907.1"/>
    <property type="molecule type" value="Genomic_DNA"/>
</dbReference>
<keyword evidence="2" id="KW-1185">Reference proteome</keyword>
<dbReference type="SUPFAM" id="SSF140860">
    <property type="entry name" value="Pseudo ankyrin repeat-like"/>
    <property type="match status" value="1"/>
</dbReference>
<sequence>MSSDSIATGIGTVASTAANSSANNNKKQKMSPPFESLVFADDLIWIGQILPFVGIGQYGFVGAVNKKIYQLYKDYCKIELKKNPREVKDNPDNVIIQDSRPAEITDTLYSETFCNVPRAAYWRETDRSIDKAPDPHQFCNSIAKIGNIVVMEWARQQGFPWNDETCACAAGNGHLEMLQWLREKGCPWARGTCAAAAQNGHLEI</sequence>
<protein>
    <submittedName>
        <fullName evidence="1">Ankyrin repeat protein</fullName>
    </submittedName>
</protein>
<dbReference type="Proteomes" id="UP001153069">
    <property type="component" value="Unassembled WGS sequence"/>
</dbReference>
<dbReference type="AlphaFoldDB" id="A0A9N8DLM5"/>
<evidence type="ECO:0000313" key="2">
    <source>
        <dbReference type="Proteomes" id="UP001153069"/>
    </source>
</evidence>
<proteinExistence type="predicted"/>